<name>A0A916VEB6_9FIRM</name>
<accession>A0A916VEB6</accession>
<feature type="transmembrane region" description="Helical" evidence="1">
    <location>
        <begin position="62"/>
        <end position="81"/>
    </location>
</feature>
<reference evidence="3" key="1">
    <citation type="submission" date="2020-06" db="EMBL/GenBank/DDBJ databases">
        <title>Characterization of fructooligosaccharide metabolism and fructooligosaccharide-degrading enzymes in human commensal butyrate producers.</title>
        <authorList>
            <person name="Tanno H."/>
            <person name="Fujii T."/>
            <person name="Hirano K."/>
            <person name="Maeno S."/>
            <person name="Tonozuka T."/>
            <person name="Sakamoto M."/>
            <person name="Ohkuma M."/>
            <person name="Tochio T."/>
            <person name="Endo A."/>
        </authorList>
    </citation>
    <scope>NUCLEOTIDE SEQUENCE</scope>
    <source>
        <strain evidence="3">JCM 17466</strain>
    </source>
</reference>
<protein>
    <recommendedName>
        <fullName evidence="2">YdbS-like PH domain-containing protein</fullName>
    </recommendedName>
</protein>
<dbReference type="Pfam" id="PF03703">
    <property type="entry name" value="bPH_2"/>
    <property type="match status" value="1"/>
</dbReference>
<evidence type="ECO:0000313" key="3">
    <source>
        <dbReference type="EMBL" id="GFO86725.1"/>
    </source>
</evidence>
<keyword evidence="1" id="KW-1133">Transmembrane helix</keyword>
<feature type="domain" description="YdbS-like PH" evidence="2">
    <location>
        <begin position="85"/>
        <end position="158"/>
    </location>
</feature>
<evidence type="ECO:0000313" key="4">
    <source>
        <dbReference type="Proteomes" id="UP000613208"/>
    </source>
</evidence>
<dbReference type="PANTHER" id="PTHR34473">
    <property type="entry name" value="UPF0699 TRANSMEMBRANE PROTEIN YDBS"/>
    <property type="match status" value="1"/>
</dbReference>
<feature type="transmembrane region" description="Helical" evidence="1">
    <location>
        <begin position="28"/>
        <end position="50"/>
    </location>
</feature>
<keyword evidence="1" id="KW-0472">Membrane</keyword>
<dbReference type="InterPro" id="IPR005182">
    <property type="entry name" value="YdbS-like_PH"/>
</dbReference>
<sequence>MKIESVNEIQGKTSGITYEKLPKRALSCMYASAAVAGIIGLIILGAVNYFWIFPKDIAAGKWVSLILALLILANMAVSPYFRFHRYRYSINKECIDIMEGYLFVERNIVPIERLHKLQTARGPLDQLFGVAKVIVTTGGGDVTISFLEEEKAEQIADALRRRINEIVIEQRDAYGKE</sequence>
<dbReference type="EMBL" id="BLYI01000073">
    <property type="protein sequence ID" value="GFO86725.1"/>
    <property type="molecule type" value="Genomic_DNA"/>
</dbReference>
<dbReference type="Proteomes" id="UP000613208">
    <property type="component" value="Unassembled WGS sequence"/>
</dbReference>
<dbReference type="RefSeq" id="WP_243282716.1">
    <property type="nucleotide sequence ID" value="NZ_BLYI01000073.1"/>
</dbReference>
<evidence type="ECO:0000256" key="1">
    <source>
        <dbReference type="SAM" id="Phobius"/>
    </source>
</evidence>
<evidence type="ECO:0000259" key="2">
    <source>
        <dbReference type="Pfam" id="PF03703"/>
    </source>
</evidence>
<dbReference type="AlphaFoldDB" id="A0A916VEB6"/>
<proteinExistence type="predicted"/>
<dbReference type="PANTHER" id="PTHR34473:SF2">
    <property type="entry name" value="UPF0699 TRANSMEMBRANE PROTEIN YDBT"/>
    <property type="match status" value="1"/>
</dbReference>
<gene>
    <name evidence="3" type="ORF">ANBU17_30720</name>
</gene>
<organism evidence="3 4">
    <name type="scientific">Anaerostipes butyraticus</name>
    <dbReference type="NCBI Taxonomy" id="645466"/>
    <lineage>
        <taxon>Bacteria</taxon>
        <taxon>Bacillati</taxon>
        <taxon>Bacillota</taxon>
        <taxon>Clostridia</taxon>
        <taxon>Lachnospirales</taxon>
        <taxon>Lachnospiraceae</taxon>
        <taxon>Anaerostipes</taxon>
    </lineage>
</organism>
<comment type="caution">
    <text evidence="3">The sequence shown here is derived from an EMBL/GenBank/DDBJ whole genome shotgun (WGS) entry which is preliminary data.</text>
</comment>
<keyword evidence="4" id="KW-1185">Reference proteome</keyword>
<keyword evidence="1" id="KW-0812">Transmembrane</keyword>